<proteinExistence type="predicted"/>
<dbReference type="CDD" id="cd01065">
    <property type="entry name" value="NAD_bind_Shikimate_DH"/>
    <property type="match status" value="1"/>
</dbReference>
<dbReference type="InterPro" id="IPR046346">
    <property type="entry name" value="Aminoacid_DH-like_N_sf"/>
</dbReference>
<feature type="domain" description="Shikimate dehydrogenase substrate binding N-terminal" evidence="4">
    <location>
        <begin position="11"/>
        <end position="93"/>
    </location>
</feature>
<keyword evidence="3" id="KW-0028">Amino-acid biosynthesis</keyword>
<keyword evidence="6" id="KW-1185">Reference proteome</keyword>
<dbReference type="Gene3D" id="3.40.50.10860">
    <property type="entry name" value="Leucine Dehydrogenase, chain A, domain 1"/>
    <property type="match status" value="1"/>
</dbReference>
<dbReference type="GO" id="GO:0009423">
    <property type="term" value="P:chorismate biosynthetic process"/>
    <property type="evidence" value="ECO:0007669"/>
    <property type="project" value="TreeGrafter"/>
</dbReference>
<accession>A0A975CSY7</accession>
<dbReference type="AlphaFoldDB" id="A0A975CSY7"/>
<keyword evidence="2" id="KW-0560">Oxidoreductase</keyword>
<dbReference type="InterPro" id="IPR022893">
    <property type="entry name" value="Shikimate_DH_fam"/>
</dbReference>
<dbReference type="GO" id="GO:0005829">
    <property type="term" value="C:cytosol"/>
    <property type="evidence" value="ECO:0007669"/>
    <property type="project" value="TreeGrafter"/>
</dbReference>
<dbReference type="PANTHER" id="PTHR21089">
    <property type="entry name" value="SHIKIMATE DEHYDROGENASE"/>
    <property type="match status" value="1"/>
</dbReference>
<evidence type="ECO:0000313" key="6">
    <source>
        <dbReference type="Proteomes" id="UP000663920"/>
    </source>
</evidence>
<dbReference type="KEGG" id="pcea:J3359_00270"/>
<reference evidence="5 6" key="1">
    <citation type="submission" date="2021-03" db="EMBL/GenBank/DDBJ databases">
        <title>Complete genome of Polaribacter_sp.SM13.</title>
        <authorList>
            <person name="Jeong S.W."/>
            <person name="Bae J.W."/>
        </authorList>
    </citation>
    <scope>NUCLEOTIDE SEQUENCE [LARGE SCALE GENOMIC DNA]</scope>
    <source>
        <strain evidence="5 6">SM13</strain>
    </source>
</reference>
<dbReference type="Pfam" id="PF08501">
    <property type="entry name" value="Shikimate_dh_N"/>
    <property type="match status" value="1"/>
</dbReference>
<dbReference type="EMBL" id="CP071869">
    <property type="protein sequence ID" value="QTE22751.1"/>
    <property type="molecule type" value="Genomic_DNA"/>
</dbReference>
<dbReference type="SUPFAM" id="SSF53223">
    <property type="entry name" value="Aminoacid dehydrogenase-like, N-terminal domain"/>
    <property type="match status" value="1"/>
</dbReference>
<evidence type="ECO:0000256" key="1">
    <source>
        <dbReference type="ARBA" id="ARBA00004871"/>
    </source>
</evidence>
<dbReference type="PANTHER" id="PTHR21089:SF1">
    <property type="entry name" value="BIFUNCTIONAL 3-DEHYDROQUINATE DEHYDRATASE_SHIKIMATE DEHYDROGENASE, CHLOROPLASTIC"/>
    <property type="match status" value="1"/>
</dbReference>
<evidence type="ECO:0000256" key="2">
    <source>
        <dbReference type="ARBA" id="ARBA00023002"/>
    </source>
</evidence>
<dbReference type="GO" id="GO:0004764">
    <property type="term" value="F:shikimate 3-dehydrogenase (NADP+) activity"/>
    <property type="evidence" value="ECO:0007669"/>
    <property type="project" value="InterPro"/>
</dbReference>
<protein>
    <submittedName>
        <fullName evidence="5">Shikimate dehydrogenase</fullName>
    </submittedName>
</protein>
<evidence type="ECO:0000313" key="5">
    <source>
        <dbReference type="EMBL" id="QTE22751.1"/>
    </source>
</evidence>
<dbReference type="GO" id="GO:0019632">
    <property type="term" value="P:shikimate metabolic process"/>
    <property type="evidence" value="ECO:0007669"/>
    <property type="project" value="TreeGrafter"/>
</dbReference>
<dbReference type="Gene3D" id="3.40.50.720">
    <property type="entry name" value="NAD(P)-binding Rossmann-like Domain"/>
    <property type="match status" value="1"/>
</dbReference>
<gene>
    <name evidence="5" type="ORF">J3359_00270</name>
</gene>
<dbReference type="Proteomes" id="UP000663920">
    <property type="component" value="Chromosome"/>
</dbReference>
<name>A0A975CSY7_9FLAO</name>
<keyword evidence="3" id="KW-0057">Aromatic amino acid biosynthesis</keyword>
<dbReference type="InterPro" id="IPR036291">
    <property type="entry name" value="NAD(P)-bd_dom_sf"/>
</dbReference>
<evidence type="ECO:0000259" key="4">
    <source>
        <dbReference type="Pfam" id="PF08501"/>
    </source>
</evidence>
<dbReference type="GO" id="GO:0050661">
    <property type="term" value="F:NADP binding"/>
    <property type="evidence" value="ECO:0007669"/>
    <property type="project" value="TreeGrafter"/>
</dbReference>
<comment type="pathway">
    <text evidence="1">Metabolic intermediate biosynthesis; chorismate biosynthesis; chorismate from D-erythrose 4-phosphate and phosphoenolpyruvate: step 4/7.</text>
</comment>
<sequence length="252" mass="28865">MAERKNSTFGLLGKDISYSFSRGYFTKKFKNLGFTKTKYVNFDIPKIEDFPNIIKNDDSICGINVTIPYKEEVIPYLDKLDKTAKKIGAVNTIKFTKRGNLKGYNTDVVGFEKSISPYFKKHHKFALILGTGGASKAVAFALKRNNIKYKFVSRNPSGEKEISYQDLSEKIFNKYNVIINCTPLGTSPNVDKYPTIPYQYLSKKHLLFDLIYNPELTIFLEKGKERGATVKNGYQMLEIQAEESWAIWNKNK</sequence>
<organism evidence="5 6">
    <name type="scientific">Polaribacter cellanae</name>
    <dbReference type="NCBI Taxonomy" id="2818493"/>
    <lineage>
        <taxon>Bacteria</taxon>
        <taxon>Pseudomonadati</taxon>
        <taxon>Bacteroidota</taxon>
        <taxon>Flavobacteriia</taxon>
        <taxon>Flavobacteriales</taxon>
        <taxon>Flavobacteriaceae</taxon>
    </lineage>
</organism>
<dbReference type="GO" id="GO:0009073">
    <property type="term" value="P:aromatic amino acid family biosynthetic process"/>
    <property type="evidence" value="ECO:0007669"/>
    <property type="project" value="UniProtKB-KW"/>
</dbReference>
<dbReference type="RefSeq" id="WP_208078690.1">
    <property type="nucleotide sequence ID" value="NZ_CP071869.1"/>
</dbReference>
<dbReference type="InterPro" id="IPR013708">
    <property type="entry name" value="Shikimate_DH-bd_N"/>
</dbReference>
<dbReference type="SUPFAM" id="SSF51735">
    <property type="entry name" value="NAD(P)-binding Rossmann-fold domains"/>
    <property type="match status" value="1"/>
</dbReference>
<evidence type="ECO:0000256" key="3">
    <source>
        <dbReference type="ARBA" id="ARBA00023141"/>
    </source>
</evidence>